<dbReference type="InterPro" id="IPR012334">
    <property type="entry name" value="Pectin_lyas_fold"/>
</dbReference>
<gene>
    <name evidence="3" type="ORF">ACFS2C_10330</name>
</gene>
<name>A0ABW5W7A6_9PSEU</name>
<protein>
    <submittedName>
        <fullName evidence="3">Right-handed parallel beta-helix repeat-containing protein</fullName>
    </submittedName>
</protein>
<dbReference type="InterPro" id="IPR051550">
    <property type="entry name" value="SCF-Subunits/Alg-Epimerases"/>
</dbReference>
<keyword evidence="4" id="KW-1185">Reference proteome</keyword>
<dbReference type="PANTHER" id="PTHR22990:SF15">
    <property type="entry name" value="F-BOX ONLY PROTEIN 10"/>
    <property type="match status" value="1"/>
</dbReference>
<dbReference type="Pfam" id="PF13229">
    <property type="entry name" value="Beta_helix"/>
    <property type="match status" value="1"/>
</dbReference>
<reference evidence="4" key="1">
    <citation type="journal article" date="2019" name="Int. J. Syst. Evol. Microbiol.">
        <title>The Global Catalogue of Microorganisms (GCM) 10K type strain sequencing project: providing services to taxonomists for standard genome sequencing and annotation.</title>
        <authorList>
            <consortium name="The Broad Institute Genomics Platform"/>
            <consortium name="The Broad Institute Genome Sequencing Center for Infectious Disease"/>
            <person name="Wu L."/>
            <person name="Ma J."/>
        </authorList>
    </citation>
    <scope>NUCLEOTIDE SEQUENCE [LARGE SCALE GENOMIC DNA]</scope>
    <source>
        <strain evidence="4">IBRC-M 10906</strain>
    </source>
</reference>
<dbReference type="EMBL" id="JBHUOF010000012">
    <property type="protein sequence ID" value="MFD2799788.1"/>
    <property type="molecule type" value="Genomic_DNA"/>
</dbReference>
<dbReference type="InterPro" id="IPR011050">
    <property type="entry name" value="Pectin_lyase_fold/virulence"/>
</dbReference>
<organism evidence="3 4">
    <name type="scientific">Prauserella oleivorans</name>
    <dbReference type="NCBI Taxonomy" id="1478153"/>
    <lineage>
        <taxon>Bacteria</taxon>
        <taxon>Bacillati</taxon>
        <taxon>Actinomycetota</taxon>
        <taxon>Actinomycetes</taxon>
        <taxon>Pseudonocardiales</taxon>
        <taxon>Pseudonocardiaceae</taxon>
        <taxon>Prauserella</taxon>
    </lineage>
</organism>
<evidence type="ECO:0000256" key="1">
    <source>
        <dbReference type="ARBA" id="ARBA00022737"/>
    </source>
</evidence>
<dbReference type="SMART" id="SM00710">
    <property type="entry name" value="PbH1"/>
    <property type="match status" value="4"/>
</dbReference>
<evidence type="ECO:0000259" key="2">
    <source>
        <dbReference type="Pfam" id="PF13229"/>
    </source>
</evidence>
<proteinExistence type="predicted"/>
<dbReference type="Gene3D" id="2.160.20.10">
    <property type="entry name" value="Single-stranded right-handed beta-helix, Pectin lyase-like"/>
    <property type="match status" value="1"/>
</dbReference>
<comment type="caution">
    <text evidence="3">The sequence shown here is derived from an EMBL/GenBank/DDBJ whole genome shotgun (WGS) entry which is preliminary data.</text>
</comment>
<dbReference type="PANTHER" id="PTHR22990">
    <property type="entry name" value="F-BOX ONLY PROTEIN"/>
    <property type="match status" value="1"/>
</dbReference>
<dbReference type="RefSeq" id="WP_377391903.1">
    <property type="nucleotide sequence ID" value="NZ_JBHSAN010000027.1"/>
</dbReference>
<keyword evidence="1" id="KW-0677">Repeat</keyword>
<sequence length="268" mass="27082">MTGRAVATGRTVLVDPDRRGAYPAICEAVLEAPDGACVAIAAGTYAETLELHERRLTLRAADGAEVVLDGAGADVPVLLARGGVLAVHGLTVRAGDAAAVQAENAELTLTGCTVHAGRGPGVALRGPGPVTIRDVTVTGGEHGLVLEGTSGVVEEVAVDDVAGDGLIVGLGADPAIRACAVGGCGHRGLYVDQHARPIVQGCRITRTGNAGIVVAHRGEPVLRQVSVRDALGVGIEVGPHCGGSIEGCEFHNTAEPASASPRRRPPPW</sequence>
<dbReference type="InterPro" id="IPR006626">
    <property type="entry name" value="PbH1"/>
</dbReference>
<evidence type="ECO:0000313" key="3">
    <source>
        <dbReference type="EMBL" id="MFD2799788.1"/>
    </source>
</evidence>
<feature type="domain" description="Right handed beta helix" evidence="2">
    <location>
        <begin position="81"/>
        <end position="218"/>
    </location>
</feature>
<accession>A0ABW5W7A6</accession>
<dbReference type="InterPro" id="IPR039448">
    <property type="entry name" value="Beta_helix"/>
</dbReference>
<dbReference type="SUPFAM" id="SSF51126">
    <property type="entry name" value="Pectin lyase-like"/>
    <property type="match status" value="1"/>
</dbReference>
<evidence type="ECO:0000313" key="4">
    <source>
        <dbReference type="Proteomes" id="UP001597478"/>
    </source>
</evidence>
<dbReference type="Proteomes" id="UP001597478">
    <property type="component" value="Unassembled WGS sequence"/>
</dbReference>